<name>A0ACD4ZRY2_9ACTN</name>
<dbReference type="EMBL" id="CP109109">
    <property type="protein sequence ID" value="WSC01268.1"/>
    <property type="molecule type" value="Genomic_DNA"/>
</dbReference>
<proteinExistence type="predicted"/>
<accession>A0ACD4ZRY2</accession>
<gene>
    <name evidence="1" type="ORF">OG835_32580</name>
</gene>
<dbReference type="Proteomes" id="UP001348369">
    <property type="component" value="Chromosome"/>
</dbReference>
<organism evidence="1 2">
    <name type="scientific">Streptomyces scopuliridis</name>
    <dbReference type="NCBI Taxonomy" id="452529"/>
    <lineage>
        <taxon>Bacteria</taxon>
        <taxon>Bacillati</taxon>
        <taxon>Actinomycetota</taxon>
        <taxon>Actinomycetes</taxon>
        <taxon>Kitasatosporales</taxon>
        <taxon>Streptomycetaceae</taxon>
        <taxon>Streptomyces</taxon>
    </lineage>
</organism>
<evidence type="ECO:0000313" key="2">
    <source>
        <dbReference type="Proteomes" id="UP001348369"/>
    </source>
</evidence>
<keyword evidence="2" id="KW-1185">Reference proteome</keyword>
<evidence type="ECO:0000313" key="1">
    <source>
        <dbReference type="EMBL" id="WSC01268.1"/>
    </source>
</evidence>
<reference evidence="1" key="1">
    <citation type="submission" date="2022-10" db="EMBL/GenBank/DDBJ databases">
        <title>The complete genomes of actinobacterial strains from the NBC collection.</title>
        <authorList>
            <person name="Joergensen T.S."/>
            <person name="Alvarez Arevalo M."/>
            <person name="Sterndorff E.B."/>
            <person name="Faurdal D."/>
            <person name="Vuksanovic O."/>
            <person name="Mourched A.-S."/>
            <person name="Charusanti P."/>
            <person name="Shaw S."/>
            <person name="Blin K."/>
            <person name="Weber T."/>
        </authorList>
    </citation>
    <scope>NUCLEOTIDE SEQUENCE</scope>
    <source>
        <strain evidence="1">NBC 01771</strain>
    </source>
</reference>
<sequence>MAGWTVRGMVNDITECELCGKVDLRGTVHLITEDGDEIYAGTTCAARKVGSTAAKVRDAVRVADMQREVLEAAFCDSFRKSHDGVHPREYRALSDAADHFVTRLRERFMARNGVAA</sequence>
<protein>
    <submittedName>
        <fullName evidence="1">Uncharacterized protein</fullName>
    </submittedName>
</protein>